<reference evidence="5 6" key="1">
    <citation type="journal article" date="2006" name="Genome Biol.">
        <title>Genomic analysis reveals that Pseudomonas aeruginosa virulence is combinatorial.</title>
        <authorList>
            <person name="Lee D.G."/>
            <person name="Urbach J.M."/>
            <person name="Wu G."/>
            <person name="Liberati N.T."/>
            <person name="Feinbaum R.L."/>
            <person name="Miyata S."/>
            <person name="Diggins L.T."/>
            <person name="He J."/>
            <person name="Saucier M."/>
            <person name="Deziel E."/>
            <person name="Friedman L."/>
            <person name="Li L."/>
            <person name="Grills G."/>
            <person name="Montgomery K."/>
            <person name="Kucherlapati R."/>
            <person name="Rahme L.G."/>
            <person name="Ausubel F.M."/>
        </authorList>
    </citation>
    <scope>NUCLEOTIDE SEQUENCE [LARGE SCALE GENOMIC DNA]</scope>
    <source>
        <strain evidence="5 6">UCBPP-PA14</strain>
    </source>
</reference>
<dbReference type="RefSeq" id="WP_003118255.1">
    <property type="nucleotide sequence ID" value="NC_008463.1"/>
</dbReference>
<dbReference type="EMBL" id="CP000438">
    <property type="protein sequence ID" value="ABJ13266.1"/>
    <property type="molecule type" value="Genomic_DNA"/>
</dbReference>
<sequence>MRNPERSALLKVSGLLGSTVVAMGLGLSSACAQKNPTVEYNQPAAPLQTKAPFSGAGPAASVPAGAPNEAQPGQSFEQWRDAFRQQALAGGIDAQTFDRAFAGVQPDPAVVEADRSQPEFTRPVWKYLEGALDPLRVRQGQARLAQHARILGEVDARYAVDADAVVAIWGMESNYGSHMGNKNVIRSLATLAYEGRRPEFAHAQLLAALKILQHGDVPASFMIGSWAGAMGQTQFIPTTYNQYAVDFDGDGKRDIWGSPGDALASTANYLKASGWIAGQPWGFEVRLPAGFDYSLAELTIRKPLGEWQGMGVQGVNGGPLPSGLSGEQASLLLPAGHRGPAFLVLHNFRAILKYNNSSAYALAVGLLADSFKGGGRIVGAWPLEDVPLSRSQRIELQRQLAARGHDPGAVDGIIGANTRKAIRACQQEFGWPADGYPTPALLDRLRTP</sequence>
<dbReference type="InterPro" id="IPR036366">
    <property type="entry name" value="PGBDSf"/>
</dbReference>
<name>A0A0H2ZFU8_PSEAB</name>
<dbReference type="Gene3D" id="1.10.101.10">
    <property type="entry name" value="PGBD-like superfamily/PGBD"/>
    <property type="match status" value="1"/>
</dbReference>
<dbReference type="Pfam" id="PF13406">
    <property type="entry name" value="SLT_2"/>
    <property type="match status" value="1"/>
</dbReference>
<dbReference type="InterPro" id="IPR023346">
    <property type="entry name" value="Lysozyme-like_dom_sf"/>
</dbReference>
<evidence type="ECO:0000313" key="6">
    <source>
        <dbReference type="Proteomes" id="UP000000653"/>
    </source>
</evidence>
<dbReference type="BioCyc" id="PAER208963:G1G74-1012-MONOMER"/>
<evidence type="ECO:0000313" key="5">
    <source>
        <dbReference type="EMBL" id="ABJ13266.1"/>
    </source>
</evidence>
<dbReference type="Gene3D" id="1.10.530.10">
    <property type="match status" value="1"/>
</dbReference>
<dbReference type="AlphaFoldDB" id="A0A0H2ZFU8"/>
<organism evidence="5 6">
    <name type="scientific">Pseudomonas aeruginosa (strain UCBPP-PA14)</name>
    <dbReference type="NCBI Taxonomy" id="208963"/>
    <lineage>
        <taxon>Bacteria</taxon>
        <taxon>Pseudomonadati</taxon>
        <taxon>Pseudomonadota</taxon>
        <taxon>Gammaproteobacteria</taxon>
        <taxon>Pseudomonadales</taxon>
        <taxon>Pseudomonadaceae</taxon>
        <taxon>Pseudomonas</taxon>
    </lineage>
</organism>
<dbReference type="KEGG" id="pau:PA14_12160"/>
<dbReference type="PANTHER" id="PTHR30163">
    <property type="entry name" value="MEMBRANE-BOUND LYTIC MUREIN TRANSGLYCOSYLASE B"/>
    <property type="match status" value="1"/>
</dbReference>
<dbReference type="CDD" id="cd13399">
    <property type="entry name" value="Slt35-like"/>
    <property type="match status" value="1"/>
</dbReference>
<evidence type="ECO:0000259" key="3">
    <source>
        <dbReference type="Pfam" id="PF01471"/>
    </source>
</evidence>
<keyword evidence="2" id="KW-0732">Signal</keyword>
<dbReference type="Pfam" id="PF01471">
    <property type="entry name" value="PG_binding_1"/>
    <property type="match status" value="1"/>
</dbReference>
<dbReference type="InterPro" id="IPR031304">
    <property type="entry name" value="SLT_2"/>
</dbReference>
<proteinExistence type="predicted"/>
<dbReference type="NCBIfam" id="TIGR02283">
    <property type="entry name" value="MltB_2"/>
    <property type="match status" value="1"/>
</dbReference>
<dbReference type="InterPro" id="IPR036365">
    <property type="entry name" value="PGBD-like_sf"/>
</dbReference>
<dbReference type="InterPro" id="IPR043426">
    <property type="entry name" value="MltB-like"/>
</dbReference>
<protein>
    <submittedName>
        <fullName evidence="5">Putative murein transglycosylase</fullName>
    </submittedName>
</protein>
<dbReference type="InterPro" id="IPR011970">
    <property type="entry name" value="MltB_2"/>
</dbReference>
<evidence type="ECO:0000256" key="1">
    <source>
        <dbReference type="SAM" id="MobiDB-lite"/>
    </source>
</evidence>
<dbReference type="FunFam" id="1.10.8.350:FF:000001">
    <property type="entry name" value="Lytic murein transglycosylase B"/>
    <property type="match status" value="1"/>
</dbReference>
<evidence type="ECO:0000259" key="4">
    <source>
        <dbReference type="Pfam" id="PF13406"/>
    </source>
</evidence>
<feature type="domain" description="Peptidoglycan binding-like" evidence="3">
    <location>
        <begin position="390"/>
        <end position="445"/>
    </location>
</feature>
<dbReference type="HOGENOM" id="CLU_035402_0_2_6"/>
<dbReference type="PROSITE" id="PS51257">
    <property type="entry name" value="PROKAR_LIPOPROTEIN"/>
    <property type="match status" value="1"/>
</dbReference>
<dbReference type="Proteomes" id="UP000000653">
    <property type="component" value="Chromosome"/>
</dbReference>
<feature type="chain" id="PRO_5030007739" evidence="2">
    <location>
        <begin position="33"/>
        <end position="448"/>
    </location>
</feature>
<accession>A0A0H2ZFU8</accession>
<dbReference type="SUPFAM" id="SSF53955">
    <property type="entry name" value="Lysozyme-like"/>
    <property type="match status" value="1"/>
</dbReference>
<dbReference type="PANTHER" id="PTHR30163:SF8">
    <property type="entry name" value="LYTIC MUREIN TRANSGLYCOSYLASE"/>
    <property type="match status" value="1"/>
</dbReference>
<dbReference type="Gene3D" id="1.10.8.350">
    <property type="entry name" value="Bacterial muramidase"/>
    <property type="match status" value="1"/>
</dbReference>
<gene>
    <name evidence="5" type="ordered locus">PA14_12160</name>
</gene>
<feature type="compositionally biased region" description="Low complexity" evidence="1">
    <location>
        <begin position="51"/>
        <end position="67"/>
    </location>
</feature>
<feature type="region of interest" description="Disordered" evidence="1">
    <location>
        <begin position="49"/>
        <end position="74"/>
    </location>
</feature>
<dbReference type="GO" id="GO:0008933">
    <property type="term" value="F:peptidoglycan lytic transglycosylase activity"/>
    <property type="evidence" value="ECO:0007669"/>
    <property type="project" value="TreeGrafter"/>
</dbReference>
<dbReference type="InterPro" id="IPR002477">
    <property type="entry name" value="Peptidoglycan-bd-like"/>
</dbReference>
<evidence type="ECO:0000256" key="2">
    <source>
        <dbReference type="SAM" id="SignalP"/>
    </source>
</evidence>
<feature type="signal peptide" evidence="2">
    <location>
        <begin position="1"/>
        <end position="32"/>
    </location>
</feature>
<dbReference type="SUPFAM" id="SSF47090">
    <property type="entry name" value="PGBD-like"/>
    <property type="match status" value="1"/>
</dbReference>
<feature type="domain" description="Transglycosylase SLT" evidence="4">
    <location>
        <begin position="75"/>
        <end position="369"/>
    </location>
</feature>
<dbReference type="GO" id="GO:0009253">
    <property type="term" value="P:peptidoglycan catabolic process"/>
    <property type="evidence" value="ECO:0007669"/>
    <property type="project" value="TreeGrafter"/>
</dbReference>